<evidence type="ECO:0000256" key="16">
    <source>
        <dbReference type="NCBIfam" id="TIGR01389"/>
    </source>
</evidence>
<dbReference type="RefSeq" id="WP_049642303.1">
    <property type="nucleotide sequence ID" value="NZ_LFTY01000002.1"/>
</dbReference>
<keyword evidence="4" id="KW-0479">Metal-binding</keyword>
<dbReference type="GO" id="GO:0009378">
    <property type="term" value="F:four-way junction helicase activity"/>
    <property type="evidence" value="ECO:0007669"/>
    <property type="project" value="TreeGrafter"/>
</dbReference>
<keyword evidence="14" id="KW-0413">Isomerase</keyword>
<dbReference type="SMART" id="SM00490">
    <property type="entry name" value="HELICc"/>
    <property type="match status" value="1"/>
</dbReference>
<dbReference type="SMART" id="SM00956">
    <property type="entry name" value="RQC"/>
    <property type="match status" value="1"/>
</dbReference>
<dbReference type="PATRIC" id="fig|1675527.3.peg.1446"/>
<keyword evidence="9" id="KW-0862">Zinc</keyword>
<proteinExistence type="inferred from homology"/>
<dbReference type="SUPFAM" id="SSF47819">
    <property type="entry name" value="HRDC-like"/>
    <property type="match status" value="1"/>
</dbReference>
<dbReference type="Gene3D" id="1.10.150.80">
    <property type="entry name" value="HRDC domain"/>
    <property type="match status" value="1"/>
</dbReference>
<evidence type="ECO:0000256" key="8">
    <source>
        <dbReference type="ARBA" id="ARBA00022806"/>
    </source>
</evidence>
<dbReference type="PROSITE" id="PS51192">
    <property type="entry name" value="HELICASE_ATP_BIND_1"/>
    <property type="match status" value="1"/>
</dbReference>
<comment type="caution">
    <text evidence="20">The sequence shown here is derived from an EMBL/GenBank/DDBJ whole genome shotgun (WGS) entry which is preliminary data.</text>
</comment>
<sequence>MTLTDPLSILQDHYGYDAFRGAQAEIIDHVIGGGDAFVLMPTGSGKSLCYQIPAMCRPGVAIIVSPLIALMQDQIAALAQMNVKAAAINSSMSNAEIAATRQQVRAGALDMLYVSPERLLMPEFLGFLDQCKLGLFAIDEAHCVSQWGHDFRPDYAGLSLLAERFPEVPRIALTATADAPTRKDIVERLGLTQGRTFVSGFDRPNIHYKITLRQSPQQQVWKFIQDKHPTDSGIIYCLSRAKVEEMAAWLREKGVDARPYHAGLPPEMRAENQRHFLQGENVIIVATIAFGMGIDKPDVRFVVHMNIPKNIEAYYQETGRAGRDGLPSNAYMVYGMADAAMQRQWIDGSDAPVEQKRIQHQKLGALLGLCETATCRRQVLLNYFDDSCEPCGNCDTCDQAPETFDASIAAQKAISCAYRTGQRFGVSYLIEVLLGTDNDRIEKFGHAQISTYGIGKEFSKAEWQNIFRQLVASNLLTPDAENYGGLQITAKGRAFLKEKPVLSMRRAVKPAASKRSGRGPARPASVLTAPGDQALYEALRSARGDLARSQNVPAYVIVHDKTLVELALHKPTSRTKMLEIGGIGEAKLERYGKPFLEAIVQHCEALHDQTD</sequence>
<comment type="catalytic activity">
    <reaction evidence="15">
        <text>Couples ATP hydrolysis with the unwinding of duplex DNA by translocating in the 3'-5' direction.</text>
        <dbReference type="EC" id="5.6.2.4"/>
    </reaction>
</comment>
<dbReference type="InterPro" id="IPR001650">
    <property type="entry name" value="Helicase_C-like"/>
</dbReference>
<dbReference type="InterPro" id="IPR014001">
    <property type="entry name" value="Helicase_ATP-bd"/>
</dbReference>
<dbReference type="InterPro" id="IPR036388">
    <property type="entry name" value="WH-like_DNA-bd_sf"/>
</dbReference>
<dbReference type="SMART" id="SM00487">
    <property type="entry name" value="DEXDc"/>
    <property type="match status" value="1"/>
</dbReference>
<dbReference type="PANTHER" id="PTHR13710:SF105">
    <property type="entry name" value="ATP-DEPENDENT DNA HELICASE Q1"/>
    <property type="match status" value="1"/>
</dbReference>
<evidence type="ECO:0000256" key="13">
    <source>
        <dbReference type="ARBA" id="ARBA00023204"/>
    </source>
</evidence>
<keyword evidence="5" id="KW-0547">Nucleotide-binding</keyword>
<protein>
    <recommendedName>
        <fullName evidence="16">DNA helicase RecQ</fullName>
        <ecNumber evidence="16">5.6.2.4</ecNumber>
    </recommendedName>
</protein>
<dbReference type="EC" id="5.6.2.4" evidence="16"/>
<dbReference type="PANTHER" id="PTHR13710">
    <property type="entry name" value="DNA HELICASE RECQ FAMILY MEMBER"/>
    <property type="match status" value="1"/>
</dbReference>
<comment type="similarity">
    <text evidence="3">Belongs to the helicase family. RecQ subfamily.</text>
</comment>
<dbReference type="GO" id="GO:0006281">
    <property type="term" value="P:DNA repair"/>
    <property type="evidence" value="ECO:0007669"/>
    <property type="project" value="UniProtKB-KW"/>
</dbReference>
<evidence type="ECO:0000259" key="19">
    <source>
        <dbReference type="PROSITE" id="PS51194"/>
    </source>
</evidence>
<evidence type="ECO:0000313" key="20">
    <source>
        <dbReference type="EMBL" id="KMW56410.1"/>
    </source>
</evidence>
<dbReference type="InterPro" id="IPR002121">
    <property type="entry name" value="HRDC_dom"/>
</dbReference>
<dbReference type="GO" id="GO:0005737">
    <property type="term" value="C:cytoplasm"/>
    <property type="evidence" value="ECO:0007669"/>
    <property type="project" value="TreeGrafter"/>
</dbReference>
<dbReference type="OrthoDB" id="9760034at2"/>
<dbReference type="Pfam" id="PF00570">
    <property type="entry name" value="HRDC"/>
    <property type="match status" value="1"/>
</dbReference>
<keyword evidence="6" id="KW-0227">DNA damage</keyword>
<reference evidence="20 21" key="1">
    <citation type="submission" date="2015-06" db="EMBL/GenBank/DDBJ databases">
        <title>Draft genome sequence of an Alphaproteobacteria species associated to the Mediterranean sponge Oscarella lobularis.</title>
        <authorList>
            <person name="Jourda C."/>
            <person name="Santini S."/>
            <person name="Claverie J.-M."/>
        </authorList>
    </citation>
    <scope>NUCLEOTIDE SEQUENCE [LARGE SCALE GENOMIC DNA]</scope>
    <source>
        <strain evidence="20">IGS</strain>
    </source>
</reference>
<dbReference type="FunFam" id="3.40.50.300:FF:000156">
    <property type="entry name" value="ATP-dependent DNA helicase recQ"/>
    <property type="match status" value="1"/>
</dbReference>
<evidence type="ECO:0000259" key="18">
    <source>
        <dbReference type="PROSITE" id="PS51192"/>
    </source>
</evidence>
<keyword evidence="12" id="KW-0233">DNA recombination</keyword>
<dbReference type="GO" id="GO:0043138">
    <property type="term" value="F:3'-5' DNA helicase activity"/>
    <property type="evidence" value="ECO:0007669"/>
    <property type="project" value="UniProtKB-EC"/>
</dbReference>
<dbReference type="GO" id="GO:0046872">
    <property type="term" value="F:metal ion binding"/>
    <property type="evidence" value="ECO:0007669"/>
    <property type="project" value="UniProtKB-KW"/>
</dbReference>
<dbReference type="Pfam" id="PF16124">
    <property type="entry name" value="RecQ_Zn_bind"/>
    <property type="match status" value="1"/>
</dbReference>
<dbReference type="SUPFAM" id="SSF52540">
    <property type="entry name" value="P-loop containing nucleoside triphosphate hydrolases"/>
    <property type="match status" value="2"/>
</dbReference>
<dbReference type="GO" id="GO:0016787">
    <property type="term" value="F:hydrolase activity"/>
    <property type="evidence" value="ECO:0007669"/>
    <property type="project" value="UniProtKB-KW"/>
</dbReference>
<dbReference type="InterPro" id="IPR027417">
    <property type="entry name" value="P-loop_NTPase"/>
</dbReference>
<dbReference type="NCBIfam" id="TIGR01389">
    <property type="entry name" value="recQ"/>
    <property type="match status" value="1"/>
</dbReference>
<evidence type="ECO:0000256" key="2">
    <source>
        <dbReference type="ARBA" id="ARBA00001947"/>
    </source>
</evidence>
<dbReference type="GO" id="GO:0005524">
    <property type="term" value="F:ATP binding"/>
    <property type="evidence" value="ECO:0007669"/>
    <property type="project" value="UniProtKB-KW"/>
</dbReference>
<evidence type="ECO:0000256" key="11">
    <source>
        <dbReference type="ARBA" id="ARBA00023125"/>
    </source>
</evidence>
<comment type="cofactor">
    <cofactor evidence="1">
        <name>Mg(2+)</name>
        <dbReference type="ChEBI" id="CHEBI:18420"/>
    </cofactor>
</comment>
<feature type="domain" description="Helicase ATP-binding" evidence="18">
    <location>
        <begin position="27"/>
        <end position="195"/>
    </location>
</feature>
<gene>
    <name evidence="20" type="ORF">AIOL_001364</name>
</gene>
<keyword evidence="7" id="KW-0378">Hydrolase</keyword>
<dbReference type="GO" id="GO:0043590">
    <property type="term" value="C:bacterial nucleoid"/>
    <property type="evidence" value="ECO:0007669"/>
    <property type="project" value="TreeGrafter"/>
</dbReference>
<dbReference type="InterPro" id="IPR006293">
    <property type="entry name" value="DNA_helicase_ATP-dep_RecQ_bac"/>
</dbReference>
<dbReference type="GO" id="GO:0003677">
    <property type="term" value="F:DNA binding"/>
    <property type="evidence" value="ECO:0007669"/>
    <property type="project" value="UniProtKB-KW"/>
</dbReference>
<organism evidence="20 21">
    <name type="scientific">Candidatus Rhodobacter oscarellae</name>
    <dbReference type="NCBI Taxonomy" id="1675527"/>
    <lineage>
        <taxon>Bacteria</taxon>
        <taxon>Pseudomonadati</taxon>
        <taxon>Pseudomonadota</taxon>
        <taxon>Alphaproteobacteria</taxon>
        <taxon>Rhodobacterales</taxon>
        <taxon>Rhodobacter group</taxon>
        <taxon>Rhodobacter</taxon>
    </lineage>
</organism>
<dbReference type="InterPro" id="IPR010997">
    <property type="entry name" value="HRDC-like_sf"/>
</dbReference>
<name>A0A0J9E106_9RHOB</name>
<evidence type="ECO:0000256" key="5">
    <source>
        <dbReference type="ARBA" id="ARBA00022741"/>
    </source>
</evidence>
<dbReference type="InterPro" id="IPR018982">
    <property type="entry name" value="RQC_domain"/>
</dbReference>
<dbReference type="EMBL" id="LFTY01000002">
    <property type="protein sequence ID" value="KMW56410.1"/>
    <property type="molecule type" value="Genomic_DNA"/>
</dbReference>
<keyword evidence="21" id="KW-1185">Reference proteome</keyword>
<dbReference type="CDD" id="cd18794">
    <property type="entry name" value="SF2_C_RecQ"/>
    <property type="match status" value="1"/>
</dbReference>
<evidence type="ECO:0000256" key="14">
    <source>
        <dbReference type="ARBA" id="ARBA00023235"/>
    </source>
</evidence>
<evidence type="ECO:0000256" key="6">
    <source>
        <dbReference type="ARBA" id="ARBA00022763"/>
    </source>
</evidence>
<evidence type="ECO:0000256" key="1">
    <source>
        <dbReference type="ARBA" id="ARBA00001946"/>
    </source>
</evidence>
<evidence type="ECO:0000256" key="10">
    <source>
        <dbReference type="ARBA" id="ARBA00022840"/>
    </source>
</evidence>
<dbReference type="PROSITE" id="PS50967">
    <property type="entry name" value="HRDC"/>
    <property type="match status" value="1"/>
</dbReference>
<evidence type="ECO:0000256" key="9">
    <source>
        <dbReference type="ARBA" id="ARBA00022833"/>
    </source>
</evidence>
<evidence type="ECO:0000256" key="15">
    <source>
        <dbReference type="ARBA" id="ARBA00034617"/>
    </source>
</evidence>
<evidence type="ECO:0000256" key="7">
    <source>
        <dbReference type="ARBA" id="ARBA00022801"/>
    </source>
</evidence>
<feature type="domain" description="HRDC" evidence="17">
    <location>
        <begin position="529"/>
        <end position="609"/>
    </location>
</feature>
<dbReference type="Gene3D" id="1.10.10.10">
    <property type="entry name" value="Winged helix-like DNA-binding domain superfamily/Winged helix DNA-binding domain"/>
    <property type="match status" value="1"/>
</dbReference>
<dbReference type="Pfam" id="PF00270">
    <property type="entry name" value="DEAD"/>
    <property type="match status" value="1"/>
</dbReference>
<dbReference type="GO" id="GO:0006260">
    <property type="term" value="P:DNA replication"/>
    <property type="evidence" value="ECO:0007669"/>
    <property type="project" value="InterPro"/>
</dbReference>
<dbReference type="PROSITE" id="PS51194">
    <property type="entry name" value="HELICASE_CTER"/>
    <property type="match status" value="1"/>
</dbReference>
<dbReference type="AlphaFoldDB" id="A0A0J9E106"/>
<dbReference type="InterPro" id="IPR032284">
    <property type="entry name" value="RecQ_Zn-bd"/>
</dbReference>
<dbReference type="InterPro" id="IPR004589">
    <property type="entry name" value="DNA_helicase_ATP-dep_RecQ"/>
</dbReference>
<keyword evidence="13" id="KW-0234">DNA repair</keyword>
<dbReference type="GO" id="GO:0009432">
    <property type="term" value="P:SOS response"/>
    <property type="evidence" value="ECO:0007669"/>
    <property type="project" value="UniProtKB-UniRule"/>
</dbReference>
<evidence type="ECO:0000259" key="17">
    <source>
        <dbReference type="PROSITE" id="PS50967"/>
    </source>
</evidence>
<dbReference type="Pfam" id="PF00271">
    <property type="entry name" value="Helicase_C"/>
    <property type="match status" value="1"/>
</dbReference>
<evidence type="ECO:0000256" key="12">
    <source>
        <dbReference type="ARBA" id="ARBA00023172"/>
    </source>
</evidence>
<dbReference type="InterPro" id="IPR011545">
    <property type="entry name" value="DEAD/DEAH_box_helicase_dom"/>
</dbReference>
<dbReference type="CDD" id="cd17920">
    <property type="entry name" value="DEXHc_RecQ"/>
    <property type="match status" value="1"/>
</dbReference>
<accession>A0A0J9E106</accession>
<dbReference type="NCBIfam" id="TIGR00614">
    <property type="entry name" value="recQ_fam"/>
    <property type="match status" value="1"/>
</dbReference>
<dbReference type="GO" id="GO:0030894">
    <property type="term" value="C:replisome"/>
    <property type="evidence" value="ECO:0007669"/>
    <property type="project" value="TreeGrafter"/>
</dbReference>
<evidence type="ECO:0000256" key="4">
    <source>
        <dbReference type="ARBA" id="ARBA00022723"/>
    </source>
</evidence>
<dbReference type="SMART" id="SM00341">
    <property type="entry name" value="HRDC"/>
    <property type="match status" value="1"/>
</dbReference>
<dbReference type="Gene3D" id="3.40.50.300">
    <property type="entry name" value="P-loop containing nucleotide triphosphate hydrolases"/>
    <property type="match status" value="2"/>
</dbReference>
<evidence type="ECO:0000313" key="21">
    <source>
        <dbReference type="Proteomes" id="UP000037178"/>
    </source>
</evidence>
<keyword evidence="11" id="KW-0238">DNA-binding</keyword>
<comment type="cofactor">
    <cofactor evidence="2">
        <name>Zn(2+)</name>
        <dbReference type="ChEBI" id="CHEBI:29105"/>
    </cofactor>
</comment>
<dbReference type="Proteomes" id="UP000037178">
    <property type="component" value="Unassembled WGS sequence"/>
</dbReference>
<feature type="domain" description="Helicase C-terminal" evidence="19">
    <location>
        <begin position="216"/>
        <end position="364"/>
    </location>
</feature>
<keyword evidence="8 20" id="KW-0347">Helicase</keyword>
<dbReference type="GO" id="GO:0006310">
    <property type="term" value="P:DNA recombination"/>
    <property type="evidence" value="ECO:0007669"/>
    <property type="project" value="UniProtKB-UniRule"/>
</dbReference>
<keyword evidence="10" id="KW-0067">ATP-binding</keyword>
<dbReference type="FunFam" id="3.40.50.300:FF:000296">
    <property type="entry name" value="ATP-dependent DNA helicase RecQ"/>
    <property type="match status" value="1"/>
</dbReference>
<dbReference type="Pfam" id="PF09382">
    <property type="entry name" value="RQC"/>
    <property type="match status" value="1"/>
</dbReference>
<dbReference type="InterPro" id="IPR044876">
    <property type="entry name" value="HRDC_dom_sf"/>
</dbReference>
<dbReference type="STRING" id="1675527.AIOL_001364"/>
<evidence type="ECO:0000256" key="3">
    <source>
        <dbReference type="ARBA" id="ARBA00005446"/>
    </source>
</evidence>